<evidence type="ECO:0000313" key="3">
    <source>
        <dbReference type="Proteomes" id="UP000682111"/>
    </source>
</evidence>
<feature type="transmembrane region" description="Helical" evidence="1">
    <location>
        <begin position="20"/>
        <end position="39"/>
    </location>
</feature>
<dbReference type="Proteomes" id="UP000682111">
    <property type="component" value="Unassembled WGS sequence"/>
</dbReference>
<proteinExistence type="predicted"/>
<protein>
    <submittedName>
        <fullName evidence="2">Uncharacterized protein</fullName>
    </submittedName>
</protein>
<comment type="caution">
    <text evidence="2">The sequence shown here is derived from an EMBL/GenBank/DDBJ whole genome shotgun (WGS) entry which is preliminary data.</text>
</comment>
<accession>A0A919WL64</accession>
<organism evidence="2 3">
    <name type="scientific">Robertmurraya siralis</name>
    <dbReference type="NCBI Taxonomy" id="77777"/>
    <lineage>
        <taxon>Bacteria</taxon>
        <taxon>Bacillati</taxon>
        <taxon>Bacillota</taxon>
        <taxon>Bacilli</taxon>
        <taxon>Bacillales</taxon>
        <taxon>Bacillaceae</taxon>
        <taxon>Robertmurraya</taxon>
    </lineage>
</organism>
<sequence>MKKNKEGAEPRFKIANREAVIGIILVIINFGGLLLLMEWDLDLLQTIPMLWDCPLVFL</sequence>
<keyword evidence="3" id="KW-1185">Reference proteome</keyword>
<evidence type="ECO:0000256" key="1">
    <source>
        <dbReference type="SAM" id="Phobius"/>
    </source>
</evidence>
<evidence type="ECO:0000313" key="2">
    <source>
        <dbReference type="EMBL" id="GIN63736.1"/>
    </source>
</evidence>
<reference evidence="2" key="1">
    <citation type="submission" date="2021-03" db="EMBL/GenBank/DDBJ databases">
        <title>Antimicrobial resistance genes in bacteria isolated from Japanese honey, and their potential for conferring macrolide and lincosamide resistance in the American foulbrood pathogen Paenibacillus larvae.</title>
        <authorList>
            <person name="Okamoto M."/>
            <person name="Kumagai M."/>
            <person name="Kanamori H."/>
            <person name="Takamatsu D."/>
        </authorList>
    </citation>
    <scope>NUCLEOTIDE SEQUENCE</scope>
    <source>
        <strain evidence="2">J27TS8</strain>
    </source>
</reference>
<keyword evidence="1" id="KW-0472">Membrane</keyword>
<dbReference type="AlphaFoldDB" id="A0A919WL64"/>
<keyword evidence="1" id="KW-0812">Transmembrane</keyword>
<gene>
    <name evidence="2" type="ORF">J27TS8_37290</name>
</gene>
<keyword evidence="1" id="KW-1133">Transmembrane helix</keyword>
<name>A0A919WL64_9BACI</name>
<dbReference type="EMBL" id="BORC01000008">
    <property type="protein sequence ID" value="GIN63736.1"/>
    <property type="molecule type" value="Genomic_DNA"/>
</dbReference>